<evidence type="ECO:0000313" key="2">
    <source>
        <dbReference type="EMBL" id="PGG99828.1"/>
    </source>
</evidence>
<organism evidence="2 3">
    <name type="scientific">Blastomyces parvus</name>
    <dbReference type="NCBI Taxonomy" id="2060905"/>
    <lineage>
        <taxon>Eukaryota</taxon>
        <taxon>Fungi</taxon>
        <taxon>Dikarya</taxon>
        <taxon>Ascomycota</taxon>
        <taxon>Pezizomycotina</taxon>
        <taxon>Eurotiomycetes</taxon>
        <taxon>Eurotiomycetidae</taxon>
        <taxon>Onygenales</taxon>
        <taxon>Ajellomycetaceae</taxon>
        <taxon>Blastomyces</taxon>
    </lineage>
</organism>
<dbReference type="EMBL" id="PDNC01000095">
    <property type="protein sequence ID" value="PGG99828.1"/>
    <property type="molecule type" value="Genomic_DNA"/>
</dbReference>
<gene>
    <name evidence="2" type="ORF">GX51_06120</name>
</gene>
<sequence length="74" mass="7686">MARGALENGRASCGRAPGPTSTNSEANSAEDDDEEAKAHLFNIATHADWSSGRSIPKAELGLAWSGDRAASRTS</sequence>
<evidence type="ECO:0000256" key="1">
    <source>
        <dbReference type="SAM" id="MobiDB-lite"/>
    </source>
</evidence>
<name>A0A2B7WTA9_9EURO</name>
<protein>
    <submittedName>
        <fullName evidence="2">Uncharacterized protein</fullName>
    </submittedName>
</protein>
<dbReference type="Proteomes" id="UP000224080">
    <property type="component" value="Unassembled WGS sequence"/>
</dbReference>
<evidence type="ECO:0000313" key="3">
    <source>
        <dbReference type="Proteomes" id="UP000224080"/>
    </source>
</evidence>
<feature type="region of interest" description="Disordered" evidence="1">
    <location>
        <begin position="1"/>
        <end position="36"/>
    </location>
</feature>
<reference evidence="2 3" key="1">
    <citation type="submission" date="2017-10" db="EMBL/GenBank/DDBJ databases">
        <title>Comparative genomics in systemic dimorphic fungi from Ajellomycetaceae.</title>
        <authorList>
            <person name="Munoz J.F."/>
            <person name="Mcewen J.G."/>
            <person name="Clay O.K."/>
            <person name="Cuomo C.A."/>
        </authorList>
    </citation>
    <scope>NUCLEOTIDE SEQUENCE [LARGE SCALE GENOMIC DNA]</scope>
    <source>
        <strain evidence="2 3">UAMH130</strain>
    </source>
</reference>
<dbReference type="AlphaFoldDB" id="A0A2B7WTA9"/>
<keyword evidence="3" id="KW-1185">Reference proteome</keyword>
<proteinExistence type="predicted"/>
<accession>A0A2B7WTA9</accession>
<comment type="caution">
    <text evidence="2">The sequence shown here is derived from an EMBL/GenBank/DDBJ whole genome shotgun (WGS) entry which is preliminary data.</text>
</comment>
<feature type="region of interest" description="Disordered" evidence="1">
    <location>
        <begin position="52"/>
        <end position="74"/>
    </location>
</feature>